<organism evidence="3 4">
    <name type="scientific">Falco tinnunculus</name>
    <name type="common">Common kestrel</name>
    <dbReference type="NCBI Taxonomy" id="100819"/>
    <lineage>
        <taxon>Eukaryota</taxon>
        <taxon>Metazoa</taxon>
        <taxon>Chordata</taxon>
        <taxon>Craniata</taxon>
        <taxon>Vertebrata</taxon>
        <taxon>Euteleostomi</taxon>
        <taxon>Archelosauria</taxon>
        <taxon>Archosauria</taxon>
        <taxon>Dinosauria</taxon>
        <taxon>Saurischia</taxon>
        <taxon>Theropoda</taxon>
        <taxon>Coelurosauria</taxon>
        <taxon>Aves</taxon>
        <taxon>Neognathae</taxon>
        <taxon>Neoaves</taxon>
        <taxon>Telluraves</taxon>
        <taxon>Australaves</taxon>
        <taxon>Falconiformes</taxon>
        <taxon>Falconidae</taxon>
        <taxon>Falco</taxon>
    </lineage>
</organism>
<feature type="signal peptide" evidence="2">
    <location>
        <begin position="1"/>
        <end position="16"/>
    </location>
</feature>
<reference evidence="3" key="2">
    <citation type="submission" date="2025-09" db="UniProtKB">
        <authorList>
            <consortium name="Ensembl"/>
        </authorList>
    </citation>
    <scope>IDENTIFICATION</scope>
</reference>
<feature type="chain" id="PRO_5034230954" evidence="2">
    <location>
        <begin position="17"/>
        <end position="77"/>
    </location>
</feature>
<dbReference type="OrthoDB" id="370698at2759"/>
<accession>A0A8C4V6S8</accession>
<evidence type="ECO:0000256" key="2">
    <source>
        <dbReference type="SAM" id="SignalP"/>
    </source>
</evidence>
<evidence type="ECO:0000313" key="3">
    <source>
        <dbReference type="Ensembl" id="ENSFTIP00000021908.1"/>
    </source>
</evidence>
<evidence type="ECO:0000256" key="1">
    <source>
        <dbReference type="SAM" id="MobiDB-lite"/>
    </source>
</evidence>
<evidence type="ECO:0000313" key="4">
    <source>
        <dbReference type="Proteomes" id="UP000694562"/>
    </source>
</evidence>
<reference evidence="3" key="1">
    <citation type="submission" date="2025-08" db="UniProtKB">
        <authorList>
            <consortium name="Ensembl"/>
        </authorList>
    </citation>
    <scope>IDENTIFICATION</scope>
</reference>
<name>A0A8C4V6S8_FALTI</name>
<protein>
    <submittedName>
        <fullName evidence="3">Uncharacterized protein</fullName>
    </submittedName>
</protein>
<keyword evidence="2" id="KW-0732">Signal</keyword>
<dbReference type="Proteomes" id="UP000694562">
    <property type="component" value="Unplaced"/>
</dbReference>
<proteinExistence type="predicted"/>
<dbReference type="Ensembl" id="ENSFTIT00000022822.1">
    <property type="protein sequence ID" value="ENSFTIP00000021908.1"/>
    <property type="gene ID" value="ENSFTIG00000014216.1"/>
</dbReference>
<feature type="region of interest" description="Disordered" evidence="1">
    <location>
        <begin position="58"/>
        <end position="77"/>
    </location>
</feature>
<sequence>MVRAFVLLALGGPGGASSPGPAPCRVLYARVFGTPSGTPAGPPRERLRRKEQLLAVARYWGPPRHGNPHTHTMGTPS</sequence>
<dbReference type="AlphaFoldDB" id="A0A8C4V6S8"/>
<keyword evidence="4" id="KW-1185">Reference proteome</keyword>